<dbReference type="SMART" id="SM00179">
    <property type="entry name" value="EGF_CA"/>
    <property type="match status" value="6"/>
</dbReference>
<feature type="domain" description="EGF-like" evidence="15">
    <location>
        <begin position="1159"/>
        <end position="1196"/>
    </location>
</feature>
<dbReference type="FunFam" id="2.30.180.10:FF:000005">
    <property type="entry name" value="Stabilin 2"/>
    <property type="match status" value="2"/>
</dbReference>
<feature type="chain" id="PRO_5003968973" evidence="14">
    <location>
        <begin position="22"/>
        <end position="2273"/>
    </location>
</feature>
<protein>
    <submittedName>
        <fullName evidence="18">Stabilin-1</fullName>
    </submittedName>
</protein>
<dbReference type="PROSITE" id="PS50213">
    <property type="entry name" value="FAS1"/>
    <property type="match status" value="6"/>
</dbReference>
<evidence type="ECO:0000256" key="10">
    <source>
        <dbReference type="PROSITE-ProRule" id="PRU00076"/>
    </source>
</evidence>
<dbReference type="InterPro" id="IPR016187">
    <property type="entry name" value="CTDL_fold"/>
</dbReference>
<evidence type="ECO:0000259" key="16">
    <source>
        <dbReference type="PROSITE" id="PS50213"/>
    </source>
</evidence>
<dbReference type="PANTHER" id="PTHR24038">
    <property type="entry name" value="STABILIN"/>
    <property type="match status" value="1"/>
</dbReference>
<feature type="domain" description="Link" evidence="17">
    <location>
        <begin position="1911"/>
        <end position="2004"/>
    </location>
</feature>
<dbReference type="InterPro" id="IPR036378">
    <property type="entry name" value="FAS1_dom_sf"/>
</dbReference>
<dbReference type="SMART" id="SM00554">
    <property type="entry name" value="FAS1"/>
    <property type="match status" value="6"/>
</dbReference>
<evidence type="ECO:0000256" key="9">
    <source>
        <dbReference type="ARBA" id="ARBA00023292"/>
    </source>
</evidence>
<reference evidence="19" key="1">
    <citation type="journal article" date="2013" name="Science">
        <title>Comparative analysis of bat genomes provides insight into the evolution of flight and immunity.</title>
        <authorList>
            <person name="Zhang G."/>
            <person name="Cowled C."/>
            <person name="Shi Z."/>
            <person name="Huang Z."/>
            <person name="Bishop-Lilly K.A."/>
            <person name="Fang X."/>
            <person name="Wynne J.W."/>
            <person name="Xiong Z."/>
            <person name="Baker M.L."/>
            <person name="Zhao W."/>
            <person name="Tachedjian M."/>
            <person name="Zhu Y."/>
            <person name="Zhou P."/>
            <person name="Jiang X."/>
            <person name="Ng J."/>
            <person name="Yang L."/>
            <person name="Wu L."/>
            <person name="Xiao J."/>
            <person name="Feng Y."/>
            <person name="Chen Y."/>
            <person name="Sun X."/>
            <person name="Zhang Y."/>
            <person name="Marsh G.A."/>
            <person name="Crameri G."/>
            <person name="Broder C.C."/>
            <person name="Frey K.G."/>
            <person name="Wang L.F."/>
            <person name="Wang J."/>
        </authorList>
    </citation>
    <scope>NUCLEOTIDE SEQUENCE [LARGE SCALE GENOMIC DNA]</scope>
</reference>
<dbReference type="Gene3D" id="3.10.100.10">
    <property type="entry name" value="Mannose-Binding Protein A, subunit A"/>
    <property type="match status" value="1"/>
</dbReference>
<feature type="domain" description="EGF-like" evidence="15">
    <location>
        <begin position="108"/>
        <end position="147"/>
    </location>
</feature>
<keyword evidence="5 13" id="KW-0472">Membrane</keyword>
<dbReference type="SUPFAM" id="SSF57184">
    <property type="entry name" value="Growth factor receptor domain"/>
    <property type="match status" value="1"/>
</dbReference>
<evidence type="ECO:0000256" key="12">
    <source>
        <dbReference type="SAM" id="MobiDB-lite"/>
    </source>
</evidence>
<feature type="signal peptide" evidence="14">
    <location>
        <begin position="1"/>
        <end position="21"/>
    </location>
</feature>
<feature type="domain" description="EGF-like" evidence="15">
    <location>
        <begin position="1753"/>
        <end position="1790"/>
    </location>
</feature>
<dbReference type="Pfam" id="PF12947">
    <property type="entry name" value="EGF_3"/>
    <property type="match status" value="4"/>
</dbReference>
<dbReference type="CDD" id="cd00055">
    <property type="entry name" value="EGF_Lam"/>
    <property type="match status" value="1"/>
</dbReference>
<comment type="caution">
    <text evidence="10">Lacks conserved residue(s) required for the propagation of feature annotation.</text>
</comment>
<evidence type="ECO:0000259" key="15">
    <source>
        <dbReference type="PROSITE" id="PS50026"/>
    </source>
</evidence>
<dbReference type="InterPro" id="IPR024731">
    <property type="entry name" value="NELL2-like_EGF"/>
</dbReference>
<feature type="domain" description="FAS1" evidence="16">
    <location>
        <begin position="1469"/>
        <end position="1609"/>
    </location>
</feature>
<keyword evidence="14" id="KW-0732">Signal</keyword>
<dbReference type="PANTHER" id="PTHR24038:SF8">
    <property type="entry name" value="STABILIN-1"/>
    <property type="match status" value="1"/>
</dbReference>
<dbReference type="InterPro" id="IPR002049">
    <property type="entry name" value="LE_dom"/>
</dbReference>
<dbReference type="FunFam" id="3.10.100.10:FF:000001">
    <property type="entry name" value="Hyaluronan proteoglycan link protein 1"/>
    <property type="match status" value="1"/>
</dbReference>
<dbReference type="PROSITE" id="PS01241">
    <property type="entry name" value="LINK_1"/>
    <property type="match status" value="1"/>
</dbReference>
<evidence type="ECO:0000256" key="1">
    <source>
        <dbReference type="ARBA" id="ARBA00004479"/>
    </source>
</evidence>
<dbReference type="GO" id="GO:0005509">
    <property type="term" value="F:calcium ion binding"/>
    <property type="evidence" value="ECO:0007669"/>
    <property type="project" value="InterPro"/>
</dbReference>
<dbReference type="InterPro" id="IPR056806">
    <property type="entry name" value="EGF_STAB1-2"/>
</dbReference>
<dbReference type="GO" id="GO:0007155">
    <property type="term" value="P:cell adhesion"/>
    <property type="evidence" value="ECO:0007669"/>
    <property type="project" value="InterPro"/>
</dbReference>
<feature type="region of interest" description="Disordered" evidence="12">
    <location>
        <begin position="279"/>
        <end position="300"/>
    </location>
</feature>
<feature type="domain" description="EGF-like" evidence="15">
    <location>
        <begin position="597"/>
        <end position="633"/>
    </location>
</feature>
<accession>L5K7Z3</accession>
<dbReference type="Gene3D" id="2.10.25.10">
    <property type="entry name" value="Laminin"/>
    <property type="match status" value="10"/>
</dbReference>
<sequence length="2273" mass="243762">MAGPQGHLLLCLLVFYLAGSSILVGQKRRGMERDLTSFRARSGLSMGRSEAEKETVMVEEPRVTGRSCSYEVQLGDSLLSMSGCSLECWKDVVQKACCPGYWGSQCYAPDPCRPSPCSPLAQCSVSPRGHAQCRCPKNYHGDGTVCLPQDPCSTNNGGCPSNSTLCLYQGPGKASCRCKPGLVSINHNAFAGCFAYCFPYSCDRSATCQVTPDGKTSCVCKEGQVGDGHACYGHLLHEVQKTSLGMRVALSMLDQGCQEILTTSGPFTVLVPSLSSTQSRTMNVRPGSSPMLVPPLSSNPSRTMNASLAQQLCRQHIIAGQHILEELGTQQQTRRWWTLAGQEITVTFNRFMQYTYKYKDLPQQTFTIHKINYPAANGVFHTVSALRWQPPPELPADPKRTISQILASTEAFSRFETILENCGLPSILDGPGPFTVFAPSNEAVDNLRDGRLIYLFTAGLSKLQELVRYHIYGHGQLTVEKLISKGRVLTMANQVLSVNISEEGRILLGPAGIPLRTVDLLAANGVIHMLEGILLPPTILPILPKHCIQEQHQIVVGSCVDCQALNTTDTCPPNSVKLDISPEECVYIHDPTGLNVLKKGCARYCNQTILCSDGVLGNGACLCFPDYKGVACHICSNPNKHGDQCQEDCGCVHGLCDNRPGSGGVCQGGTCAPGFSGRFCNESTGNCGSTEQAQNCHQHARCVSQGGIARCLCLDGFEGDGFSCTPRNPCSHPDRGGCSENAECVPGALGAHHCTCHKGWSGDGRVCVAIDECELDARGGCHADALCSYVGPGQATCQAVGGGQRVCTCPPGYGGDGFSCYGDVFQELEANAHFSIFYQWIKVALSEEELAQLGGQEVATLSPTTRWEIRNISGRVWVQNASVDVADLLATNGVLHVLSQVLLPPREDVLGEQGLLQQLDSVPAFRLFRELLQHHGLVPQIEAATAYTIFVPTNRSLEAQGNSSSLDADIVRHHVVLGEALSMEALRRGGHRNSLLGPAHWLVFYNHSGQPEVNHVPLEGPVLQAPGRSLFGLSGILTVGSSRCLHSHAEALREKCINCTRKFRCTQGFQLENTPKKSCVYRSGYSFSRGCSYTCAKKIQVPDCCPGFFGTLCEPCPGGLGGVCSGHGQCQDRLLGNGECRCHEGFHGTACEMCELGRYGPNCTGVCDCAHGLCQEGLQGDGSCVCNVGWQGLRCDQKVDPCAHDHGGCSPYANCTKVAPGQRTCTCKDGYTGDGELCQEANGCLIRHGGCHVHAECIPTGPQQGAGPLLGSSSPTDQDLGQVSCSCREGYSGDGIRTCDLLDPCSQSNGGCSPYAVCKSTGDGQRMCTCDAAHTVGDGFTCRARVSLKYNELKGKGPFTIFVPHADLMTNLSQDELARIRAHSQLVFRYHVVGCRQLRSQDLLEEGYVTTLSGHPLRFSEREGSIYLNDFARVVSSDHQAVNGILHFIDHVLLPPDVLHWEPEAAPTPRRNVTAAADSFGYKIFSSLVKMAGLLPLLRDVSHRPFTMLWPTDSALRALPPDRQAWLYHEDHRDKLAAILRGHVIRNIEALASDLPNLGPLRTMHGTPISFSCSPARPGELIVGEDDAHIVQRHLPFEGGLAYGIDQLLEPPGLGARCDRFETRPLWLKICSICGREPPCPEGSQEQGSPQACWRYYSKFWTSPPLRSLALRSIWGQPQGLGRGCHRNCVTTTWKPSCCPGHYGSECRACPGGASHPCSDHGVCMDGMSGSGQCRCRLGFAGTACELCAPGAFGPHCQACRCTFHGHCDEGLGGSGSCFCDEGWTGPRCEVQLVADLCQDGRGGCSEHANCSQVGTVVTCACLPDYEGDGWSCRARNPCEDSHRGGCSEHADCLSTGPNTRRCVCHAGYVGDGLQCLEEPEPPVDRCLGQPPPCHMDAVCTDLHFQEKRAGVFHLQATSSSYGLNFSEAEAACGAQGAVLASVTQLSAAQQLGFHLCLVGWLANGSAAHPVVFPAADCGDGQVGVVSLGTRKNLSERWDAYCYRVQDVACRCRDGFVGDGTSTCNGKLLDVLAATTNFSTFYGMLLGYANATPRGLDFLDFLDDELTYKTLFVPVNEGFVDNMTLGGPDLELHASNTTFLRTNISQGTLLPSHSGVSLVINDVGTGNSSWAPVDPGAVVVSHVIVWDIMAFNGIIHALASPLLAPPQPRAVVAPEAPSVATGVGAVVATGTLLGLVAGAIYLRARAKATGFGFSAFQAEDDADDDFSPWQEGTSPALVSVPNPVFGSHDTFCEPFDDSLLEDFPDTQRILAVK</sequence>
<keyword evidence="4 13" id="KW-1133">Transmembrane helix</keyword>
<evidence type="ECO:0000256" key="8">
    <source>
        <dbReference type="ARBA" id="ARBA00023180"/>
    </source>
</evidence>
<dbReference type="PROSITE" id="PS50026">
    <property type="entry name" value="EGF_3"/>
    <property type="match status" value="9"/>
</dbReference>
<evidence type="ECO:0000259" key="17">
    <source>
        <dbReference type="PROSITE" id="PS50963"/>
    </source>
</evidence>
<comment type="subcellular location">
    <subcellularLocation>
        <location evidence="1">Membrane</location>
        <topology evidence="1">Single-pass type I membrane protein</topology>
    </subcellularLocation>
</comment>
<evidence type="ECO:0000313" key="19">
    <source>
        <dbReference type="Proteomes" id="UP000010552"/>
    </source>
</evidence>
<evidence type="ECO:0000256" key="5">
    <source>
        <dbReference type="ARBA" id="ARBA00023136"/>
    </source>
</evidence>
<dbReference type="STRING" id="9402.L5K7Z3"/>
<dbReference type="FunFam" id="2.10.25.10:FF:000817">
    <property type="entry name" value="Stabilin 2"/>
    <property type="match status" value="1"/>
</dbReference>
<dbReference type="InterPro" id="IPR016186">
    <property type="entry name" value="C-type_lectin-like/link_sf"/>
</dbReference>
<feature type="domain" description="EGF-like" evidence="15">
    <location>
        <begin position="726"/>
        <end position="768"/>
    </location>
</feature>
<feature type="disulfide bond" evidence="11">
    <location>
        <begin position="1957"/>
        <end position="1978"/>
    </location>
</feature>
<keyword evidence="2 10" id="KW-0245">EGF-like domain</keyword>
<dbReference type="GO" id="GO:0016020">
    <property type="term" value="C:membrane"/>
    <property type="evidence" value="ECO:0007669"/>
    <property type="project" value="UniProtKB-SubCell"/>
</dbReference>
<keyword evidence="8" id="KW-0325">Glycoprotein</keyword>
<dbReference type="EMBL" id="KB030947">
    <property type="protein sequence ID" value="ELK07829.1"/>
    <property type="molecule type" value="Genomic_DNA"/>
</dbReference>
<keyword evidence="3 13" id="KW-0812">Transmembrane</keyword>
<evidence type="ECO:0000256" key="13">
    <source>
        <dbReference type="SAM" id="Phobius"/>
    </source>
</evidence>
<dbReference type="SUPFAM" id="SSF56436">
    <property type="entry name" value="C-type lectin-like"/>
    <property type="match status" value="1"/>
</dbReference>
<dbReference type="PROSITE" id="PS00022">
    <property type="entry name" value="EGF_1"/>
    <property type="match status" value="5"/>
</dbReference>
<evidence type="ECO:0000256" key="3">
    <source>
        <dbReference type="ARBA" id="ARBA00022692"/>
    </source>
</evidence>
<evidence type="ECO:0000256" key="6">
    <source>
        <dbReference type="ARBA" id="ARBA00023157"/>
    </source>
</evidence>
<dbReference type="FunFam" id="2.30.180.10:FF:000014">
    <property type="entry name" value="Stabilin 1"/>
    <property type="match status" value="1"/>
</dbReference>
<evidence type="ECO:0000256" key="4">
    <source>
        <dbReference type="ARBA" id="ARBA00022989"/>
    </source>
</evidence>
<evidence type="ECO:0000256" key="2">
    <source>
        <dbReference type="ARBA" id="ARBA00022536"/>
    </source>
</evidence>
<dbReference type="InterPro" id="IPR000742">
    <property type="entry name" value="EGF"/>
</dbReference>
<dbReference type="Pfam" id="PF24887">
    <property type="entry name" value="EGF_STAB1-2"/>
    <property type="match status" value="1"/>
</dbReference>
<organism evidence="18 19">
    <name type="scientific">Pteropus alecto</name>
    <name type="common">Black flying fox</name>
    <dbReference type="NCBI Taxonomy" id="9402"/>
    <lineage>
        <taxon>Eukaryota</taxon>
        <taxon>Metazoa</taxon>
        <taxon>Chordata</taxon>
        <taxon>Craniata</taxon>
        <taxon>Vertebrata</taxon>
        <taxon>Euteleostomi</taxon>
        <taxon>Mammalia</taxon>
        <taxon>Eutheria</taxon>
        <taxon>Laurasiatheria</taxon>
        <taxon>Chiroptera</taxon>
        <taxon>Yinpterochiroptera</taxon>
        <taxon>Pteropodoidea</taxon>
        <taxon>Pteropodidae</taxon>
        <taxon>Pteropodinae</taxon>
        <taxon>Pteropus</taxon>
    </lineage>
</organism>
<dbReference type="PROSITE" id="PS50963">
    <property type="entry name" value="LINK_2"/>
    <property type="match status" value="1"/>
</dbReference>
<dbReference type="Pfam" id="PF02469">
    <property type="entry name" value="Fasciclin"/>
    <property type="match status" value="6"/>
</dbReference>
<feature type="domain" description="FAS1" evidence="16">
    <location>
        <begin position="229"/>
        <end position="387"/>
    </location>
</feature>
<feature type="domain" description="EGF-like" evidence="15">
    <location>
        <begin position="1198"/>
        <end position="1239"/>
    </location>
</feature>
<proteinExistence type="predicted"/>
<dbReference type="InterPro" id="IPR009030">
    <property type="entry name" value="Growth_fac_rcpt_cys_sf"/>
</dbReference>
<feature type="disulfide bond" evidence="11">
    <location>
        <begin position="1933"/>
        <end position="2002"/>
    </location>
</feature>
<dbReference type="InParanoid" id="L5K7Z3"/>
<feature type="disulfide bond" evidence="10">
    <location>
        <begin position="1736"/>
        <end position="1745"/>
    </location>
</feature>
<feature type="disulfide bond" evidence="10">
    <location>
        <begin position="1186"/>
        <end position="1195"/>
    </location>
</feature>
<feature type="domain" description="EGF-like" evidence="15">
    <location>
        <begin position="1835"/>
        <end position="1877"/>
    </location>
</feature>
<keyword evidence="6 10" id="KW-1015">Disulfide bond</keyword>
<keyword evidence="7" id="KW-0675">Receptor</keyword>
<dbReference type="InterPro" id="IPR001881">
    <property type="entry name" value="EGF-like_Ca-bd_dom"/>
</dbReference>
<dbReference type="FunCoup" id="L5K7Z3">
    <property type="interactions" value="59"/>
</dbReference>
<feature type="domain" description="FAS1" evidence="16">
    <location>
        <begin position="399"/>
        <end position="534"/>
    </location>
</feature>
<feature type="disulfide bond" evidence="10">
    <location>
        <begin position="1780"/>
        <end position="1789"/>
    </location>
</feature>
<dbReference type="SMART" id="SM00181">
    <property type="entry name" value="EGF"/>
    <property type="match status" value="17"/>
</dbReference>
<keyword evidence="19" id="KW-1185">Reference proteome</keyword>
<feature type="domain" description="FAS1" evidence="16">
    <location>
        <begin position="1329"/>
        <end position="1453"/>
    </location>
</feature>
<feature type="transmembrane region" description="Helical" evidence="13">
    <location>
        <begin position="2179"/>
        <end position="2202"/>
    </location>
</feature>
<feature type="disulfide bond" evidence="10">
    <location>
        <begin position="601"/>
        <end position="611"/>
    </location>
</feature>
<feature type="disulfide bond" evidence="10">
    <location>
        <begin position="1142"/>
        <end position="1151"/>
    </location>
</feature>
<evidence type="ECO:0000256" key="14">
    <source>
        <dbReference type="SAM" id="SignalP"/>
    </source>
</evidence>
<name>L5K7Z3_PTEAL</name>
<feature type="domain" description="FAS1" evidence="16">
    <location>
        <begin position="2025"/>
        <end position="2162"/>
    </location>
</feature>
<dbReference type="Proteomes" id="UP000010552">
    <property type="component" value="Unassembled WGS sequence"/>
</dbReference>
<dbReference type="GO" id="GO:0005540">
    <property type="term" value="F:hyaluronic acid binding"/>
    <property type="evidence" value="ECO:0007669"/>
    <property type="project" value="InterPro"/>
</dbReference>
<feature type="domain" description="EGF-like" evidence="15">
    <location>
        <begin position="1114"/>
        <end position="1152"/>
    </location>
</feature>
<dbReference type="InterPro" id="IPR000538">
    <property type="entry name" value="Link_dom"/>
</dbReference>
<dbReference type="PROSITE" id="PS01186">
    <property type="entry name" value="EGF_2"/>
    <property type="match status" value="5"/>
</dbReference>
<dbReference type="InterPro" id="IPR000782">
    <property type="entry name" value="FAS1_domain"/>
</dbReference>
<feature type="domain" description="EGF-like" evidence="15">
    <location>
        <begin position="1708"/>
        <end position="1746"/>
    </location>
</feature>
<dbReference type="SMART" id="SM00445">
    <property type="entry name" value="LINK"/>
    <property type="match status" value="1"/>
</dbReference>
<evidence type="ECO:0000313" key="18">
    <source>
        <dbReference type="EMBL" id="ELK07829.1"/>
    </source>
</evidence>
<dbReference type="SUPFAM" id="SSF82153">
    <property type="entry name" value="FAS1 domain"/>
    <property type="match status" value="7"/>
</dbReference>
<evidence type="ECO:0000256" key="7">
    <source>
        <dbReference type="ARBA" id="ARBA00023170"/>
    </source>
</evidence>
<feature type="disulfide bond" evidence="10">
    <location>
        <begin position="623"/>
        <end position="632"/>
    </location>
</feature>
<dbReference type="Gene3D" id="2.30.180.10">
    <property type="entry name" value="FAS1 domain"/>
    <property type="match status" value="7"/>
</dbReference>
<feature type="domain" description="FAS1" evidence="16">
    <location>
        <begin position="912"/>
        <end position="1037"/>
    </location>
</feature>
<evidence type="ECO:0000256" key="11">
    <source>
        <dbReference type="PROSITE-ProRule" id="PRU00323"/>
    </source>
</evidence>
<feature type="disulfide bond" evidence="10">
    <location>
        <begin position="1167"/>
        <end position="1184"/>
    </location>
</feature>
<dbReference type="Pfam" id="PF00193">
    <property type="entry name" value="Xlink"/>
    <property type="match status" value="1"/>
</dbReference>
<dbReference type="FunFam" id="2.10.25.10:FF:000040">
    <property type="entry name" value="Stabilin 2"/>
    <property type="match status" value="3"/>
</dbReference>
<dbReference type="SMART" id="SM00180">
    <property type="entry name" value="EGF_Lam"/>
    <property type="match status" value="2"/>
</dbReference>
<gene>
    <name evidence="18" type="ORF">PAL_GLEAN10022224</name>
</gene>
<keyword evidence="9" id="KW-0424">Laminin EGF-like domain</keyword>